<name>A0A1V9XPX0_9ACAR</name>
<dbReference type="InParanoid" id="A0A1V9XPX0"/>
<sequence>MPKTTLSGCHVTEYRSTSQTSILVLAQCFLPTGLNQVENRSSAFVETARSKQTSQCRSYPRRHRRHPYFTVASDQQQLVNASLNHMRACLDQQQDPLEGTCQHPDQAWRSPISQQFVRRV</sequence>
<gene>
    <name evidence="1" type="ORF">BIW11_08346</name>
</gene>
<dbReference type="EMBL" id="MNPL01006221">
    <property type="protein sequence ID" value="OQR75550.1"/>
    <property type="molecule type" value="Genomic_DNA"/>
</dbReference>
<keyword evidence="2" id="KW-1185">Reference proteome</keyword>
<protein>
    <submittedName>
        <fullName evidence="1">Uncharacterized protein</fullName>
    </submittedName>
</protein>
<proteinExistence type="predicted"/>
<evidence type="ECO:0000313" key="2">
    <source>
        <dbReference type="Proteomes" id="UP000192247"/>
    </source>
</evidence>
<reference evidence="1 2" key="1">
    <citation type="journal article" date="2017" name="Gigascience">
        <title>Draft genome of the honey bee ectoparasitic mite, Tropilaelaps mercedesae, is shaped by the parasitic life history.</title>
        <authorList>
            <person name="Dong X."/>
            <person name="Armstrong S.D."/>
            <person name="Xia D."/>
            <person name="Makepeace B.L."/>
            <person name="Darby A.C."/>
            <person name="Kadowaki T."/>
        </authorList>
    </citation>
    <scope>NUCLEOTIDE SEQUENCE [LARGE SCALE GENOMIC DNA]</scope>
    <source>
        <strain evidence="1">Wuxi-XJTLU</strain>
    </source>
</reference>
<dbReference type="Proteomes" id="UP000192247">
    <property type="component" value="Unassembled WGS sequence"/>
</dbReference>
<dbReference type="AlphaFoldDB" id="A0A1V9XPX0"/>
<organism evidence="1 2">
    <name type="scientific">Tropilaelaps mercedesae</name>
    <dbReference type="NCBI Taxonomy" id="418985"/>
    <lineage>
        <taxon>Eukaryota</taxon>
        <taxon>Metazoa</taxon>
        <taxon>Ecdysozoa</taxon>
        <taxon>Arthropoda</taxon>
        <taxon>Chelicerata</taxon>
        <taxon>Arachnida</taxon>
        <taxon>Acari</taxon>
        <taxon>Parasitiformes</taxon>
        <taxon>Mesostigmata</taxon>
        <taxon>Gamasina</taxon>
        <taxon>Dermanyssoidea</taxon>
        <taxon>Laelapidae</taxon>
        <taxon>Tropilaelaps</taxon>
    </lineage>
</organism>
<accession>A0A1V9XPX0</accession>
<comment type="caution">
    <text evidence="1">The sequence shown here is derived from an EMBL/GenBank/DDBJ whole genome shotgun (WGS) entry which is preliminary data.</text>
</comment>
<evidence type="ECO:0000313" key="1">
    <source>
        <dbReference type="EMBL" id="OQR75550.1"/>
    </source>
</evidence>